<sequence>MMILTRLLGIALAAYLAVLGLLFVRQRELVFPRNPARADLAAAGLPAAEELTLTAADGERLVAWTVPPRSGKPVILYFHGNAGHLGSPGRVARFRALTEDGTGLLAVSYRGYGGSTGRPSEAGLHLDARAAYGAAVERFGAAQLVGYGESLGTGVVLKLAAEAPLAAVVLEAPYLSTVAVAQGIYPYVPVAWLMLDSFRSDAVIERVRAPLLVLHGERDRVIPFAQGEALFGLANAPKRFLRFPKGGHEDLPAHGSLPEIRRFVAEATRGSVQAAESRTVE</sequence>
<feature type="domain" description="Serine aminopeptidase S33" evidence="1">
    <location>
        <begin position="72"/>
        <end position="178"/>
    </location>
</feature>
<dbReference type="GO" id="GO:0016787">
    <property type="term" value="F:hydrolase activity"/>
    <property type="evidence" value="ECO:0007669"/>
    <property type="project" value="UniProtKB-KW"/>
</dbReference>
<reference evidence="3" key="1">
    <citation type="journal article" date="2019" name="Int. J. Syst. Evol. Microbiol.">
        <title>The Global Catalogue of Microorganisms (GCM) 10K type strain sequencing project: providing services to taxonomists for standard genome sequencing and annotation.</title>
        <authorList>
            <consortium name="The Broad Institute Genomics Platform"/>
            <consortium name="The Broad Institute Genome Sequencing Center for Infectious Disease"/>
            <person name="Wu L."/>
            <person name="Ma J."/>
        </authorList>
    </citation>
    <scope>NUCLEOTIDE SEQUENCE [LARGE SCALE GENOMIC DNA]</scope>
    <source>
        <strain evidence="3">CCUG 43117</strain>
    </source>
</reference>
<proteinExistence type="predicted"/>
<keyword evidence="2" id="KW-0378">Hydrolase</keyword>
<name>A0ABW0NZ91_9HYPH</name>
<accession>A0ABW0NZ91</accession>
<dbReference type="Gene3D" id="3.40.50.1820">
    <property type="entry name" value="alpha/beta hydrolase"/>
    <property type="match status" value="1"/>
</dbReference>
<dbReference type="SUPFAM" id="SSF53474">
    <property type="entry name" value="alpha/beta-Hydrolases"/>
    <property type="match status" value="1"/>
</dbReference>
<dbReference type="PANTHER" id="PTHR12277">
    <property type="entry name" value="ALPHA/BETA HYDROLASE DOMAIN-CONTAINING PROTEIN"/>
    <property type="match status" value="1"/>
</dbReference>
<dbReference type="RefSeq" id="WP_066726169.1">
    <property type="nucleotide sequence ID" value="NZ_JBHSLU010000022.1"/>
</dbReference>
<protein>
    <submittedName>
        <fullName evidence="2">Alpha/beta hydrolase</fullName>
    </submittedName>
</protein>
<organism evidence="2 3">
    <name type="scientific">Bosea massiliensis</name>
    <dbReference type="NCBI Taxonomy" id="151419"/>
    <lineage>
        <taxon>Bacteria</taxon>
        <taxon>Pseudomonadati</taxon>
        <taxon>Pseudomonadota</taxon>
        <taxon>Alphaproteobacteria</taxon>
        <taxon>Hyphomicrobiales</taxon>
        <taxon>Boseaceae</taxon>
        <taxon>Bosea</taxon>
    </lineage>
</organism>
<evidence type="ECO:0000259" key="1">
    <source>
        <dbReference type="Pfam" id="PF12146"/>
    </source>
</evidence>
<evidence type="ECO:0000313" key="2">
    <source>
        <dbReference type="EMBL" id="MFC5505851.1"/>
    </source>
</evidence>
<dbReference type="PANTHER" id="PTHR12277:SF81">
    <property type="entry name" value="PROTEIN ABHD13"/>
    <property type="match status" value="1"/>
</dbReference>
<dbReference type="InterPro" id="IPR022742">
    <property type="entry name" value="Hydrolase_4"/>
</dbReference>
<comment type="caution">
    <text evidence="2">The sequence shown here is derived from an EMBL/GenBank/DDBJ whole genome shotgun (WGS) entry which is preliminary data.</text>
</comment>
<dbReference type="Pfam" id="PF12146">
    <property type="entry name" value="Hydrolase_4"/>
    <property type="match status" value="1"/>
</dbReference>
<dbReference type="EMBL" id="JBHSLU010000022">
    <property type="protein sequence ID" value="MFC5505851.1"/>
    <property type="molecule type" value="Genomic_DNA"/>
</dbReference>
<keyword evidence="3" id="KW-1185">Reference proteome</keyword>
<gene>
    <name evidence="2" type="ORF">ACFPN9_11320</name>
</gene>
<dbReference type="InterPro" id="IPR029058">
    <property type="entry name" value="AB_hydrolase_fold"/>
</dbReference>
<dbReference type="Proteomes" id="UP001596060">
    <property type="component" value="Unassembled WGS sequence"/>
</dbReference>
<evidence type="ECO:0000313" key="3">
    <source>
        <dbReference type="Proteomes" id="UP001596060"/>
    </source>
</evidence>